<dbReference type="Pfam" id="PF13302">
    <property type="entry name" value="Acetyltransf_3"/>
    <property type="match status" value="1"/>
</dbReference>
<keyword evidence="2" id="KW-0808">Transferase</keyword>
<dbReference type="AlphaFoldDB" id="A0A291PDM3"/>
<dbReference type="Gene3D" id="3.40.630.30">
    <property type="match status" value="1"/>
</dbReference>
<dbReference type="CDD" id="cd04301">
    <property type="entry name" value="NAT_SF"/>
    <property type="match status" value="1"/>
</dbReference>
<dbReference type="PROSITE" id="PS51186">
    <property type="entry name" value="GNAT"/>
    <property type="match status" value="1"/>
</dbReference>
<dbReference type="PANTHER" id="PTHR43792:SF1">
    <property type="entry name" value="N-ACETYLTRANSFERASE DOMAIN-CONTAINING PROTEIN"/>
    <property type="match status" value="1"/>
</dbReference>
<dbReference type="SUPFAM" id="SSF55729">
    <property type="entry name" value="Acyl-CoA N-acyltransferases (Nat)"/>
    <property type="match status" value="1"/>
</dbReference>
<dbReference type="InterPro" id="IPR000182">
    <property type="entry name" value="GNAT_dom"/>
</dbReference>
<dbReference type="InterPro" id="IPR016181">
    <property type="entry name" value="Acyl_CoA_acyltransferase"/>
</dbReference>
<sequence>MPGRLRVPLPLCGGRAMSDARTVRTGRLVLQPVTWRDMEDMVRLKADGGAFGQMLGGVCTRQQAERDMADDIAFWACHRVGIFTIHEHGKFVGMTGIHDRPDGRGFGLRFALYPWASGRGIAREAANAALSFTHNAGIPRVVAVAKETNLPSRSILKGIGMRECETFERDGQMMVVYESIRPS</sequence>
<dbReference type="Proteomes" id="UP000220394">
    <property type="component" value="Chromosome"/>
</dbReference>
<organism evidence="2 3">
    <name type="scientific">Acetobacter tropicalis</name>
    <dbReference type="NCBI Taxonomy" id="104102"/>
    <lineage>
        <taxon>Bacteria</taxon>
        <taxon>Pseudomonadati</taxon>
        <taxon>Pseudomonadota</taxon>
        <taxon>Alphaproteobacteria</taxon>
        <taxon>Acetobacterales</taxon>
        <taxon>Acetobacteraceae</taxon>
        <taxon>Acetobacter</taxon>
    </lineage>
</organism>
<reference evidence="2 3" key="1">
    <citation type="submission" date="2017-08" db="EMBL/GenBank/DDBJ databases">
        <title>Complete Genome Sequence of Acetobacter tropicalis Oregon-R-modENCODE STRAIN BDGP1, an acetic acid bacterium isolated from Drosophila melanogaster gut.</title>
        <authorList>
            <person name="Wan K.H."/>
            <person name="Yu C."/>
            <person name="Park S."/>
            <person name="Hammonds A.S."/>
            <person name="Booth B.W."/>
            <person name="Celniker S.E."/>
        </authorList>
    </citation>
    <scope>NUCLEOTIDE SEQUENCE [LARGE SCALE GENOMIC DNA]</scope>
    <source>
        <strain evidence="2 3">BDGP1</strain>
    </source>
</reference>
<name>A0A291PDM3_9PROT</name>
<dbReference type="InterPro" id="IPR051531">
    <property type="entry name" value="N-acetyltransferase"/>
</dbReference>
<accession>A0A291PDM3</accession>
<dbReference type="PANTHER" id="PTHR43792">
    <property type="entry name" value="GNAT FAMILY, PUTATIVE (AFU_ORTHOLOGUE AFUA_3G00765)-RELATED-RELATED"/>
    <property type="match status" value="1"/>
</dbReference>
<protein>
    <submittedName>
        <fullName evidence="2">N-acetyltransferase</fullName>
    </submittedName>
</protein>
<evidence type="ECO:0000313" key="2">
    <source>
        <dbReference type="EMBL" id="ATJ89580.1"/>
    </source>
</evidence>
<dbReference type="KEGG" id="ato:CIW82_01495"/>
<proteinExistence type="predicted"/>
<dbReference type="GO" id="GO:0016747">
    <property type="term" value="F:acyltransferase activity, transferring groups other than amino-acyl groups"/>
    <property type="evidence" value="ECO:0007669"/>
    <property type="project" value="InterPro"/>
</dbReference>
<evidence type="ECO:0000259" key="1">
    <source>
        <dbReference type="PROSITE" id="PS51186"/>
    </source>
</evidence>
<dbReference type="EMBL" id="CP022699">
    <property type="protein sequence ID" value="ATJ89580.1"/>
    <property type="molecule type" value="Genomic_DNA"/>
</dbReference>
<gene>
    <name evidence="2" type="ORF">CIW82_01495</name>
</gene>
<evidence type="ECO:0000313" key="3">
    <source>
        <dbReference type="Proteomes" id="UP000220394"/>
    </source>
</evidence>
<feature type="domain" description="N-acetyltransferase" evidence="1">
    <location>
        <begin position="28"/>
        <end position="182"/>
    </location>
</feature>